<dbReference type="EMBL" id="CM009290">
    <property type="protein sequence ID" value="RQO84359.1"/>
    <property type="molecule type" value="Genomic_DNA"/>
</dbReference>
<accession>A0A3N7E9F7</accession>
<organism evidence="1 2">
    <name type="scientific">Populus trichocarpa</name>
    <name type="common">Western balsam poplar</name>
    <name type="synonym">Populus balsamifera subsp. trichocarpa</name>
    <dbReference type="NCBI Taxonomy" id="3694"/>
    <lineage>
        <taxon>Eukaryota</taxon>
        <taxon>Viridiplantae</taxon>
        <taxon>Streptophyta</taxon>
        <taxon>Embryophyta</taxon>
        <taxon>Tracheophyta</taxon>
        <taxon>Spermatophyta</taxon>
        <taxon>Magnoliopsida</taxon>
        <taxon>eudicotyledons</taxon>
        <taxon>Gunneridae</taxon>
        <taxon>Pentapetalae</taxon>
        <taxon>rosids</taxon>
        <taxon>fabids</taxon>
        <taxon>Malpighiales</taxon>
        <taxon>Salicaceae</taxon>
        <taxon>Saliceae</taxon>
        <taxon>Populus</taxon>
    </lineage>
</organism>
<gene>
    <name evidence="1" type="ORF">POPTR_001G032632</name>
</gene>
<dbReference type="AlphaFoldDB" id="A0A3N7E9F7"/>
<proteinExistence type="predicted"/>
<evidence type="ECO:0000313" key="1">
    <source>
        <dbReference type="EMBL" id="RQO84359.1"/>
    </source>
</evidence>
<sequence length="33" mass="4026">MHMQMVTETVRVEKDEGHVICWRKKSRHVCSKR</sequence>
<name>A0A3N7E9F7_POPTR</name>
<dbReference type="Proteomes" id="UP000006729">
    <property type="component" value="Chromosome 1"/>
</dbReference>
<protein>
    <submittedName>
        <fullName evidence="1">Uncharacterized protein</fullName>
    </submittedName>
</protein>
<reference evidence="1 2" key="1">
    <citation type="journal article" date="2006" name="Science">
        <title>The genome of black cottonwood, Populus trichocarpa (Torr. &amp; Gray).</title>
        <authorList>
            <person name="Tuskan G.A."/>
            <person name="Difazio S."/>
            <person name="Jansson S."/>
            <person name="Bohlmann J."/>
            <person name="Grigoriev I."/>
            <person name="Hellsten U."/>
            <person name="Putnam N."/>
            <person name="Ralph S."/>
            <person name="Rombauts S."/>
            <person name="Salamov A."/>
            <person name="Schein J."/>
            <person name="Sterck L."/>
            <person name="Aerts A."/>
            <person name="Bhalerao R.R."/>
            <person name="Bhalerao R.P."/>
            <person name="Blaudez D."/>
            <person name="Boerjan W."/>
            <person name="Brun A."/>
            <person name="Brunner A."/>
            <person name="Busov V."/>
            <person name="Campbell M."/>
            <person name="Carlson J."/>
            <person name="Chalot M."/>
            <person name="Chapman J."/>
            <person name="Chen G.L."/>
            <person name="Cooper D."/>
            <person name="Coutinho P.M."/>
            <person name="Couturier J."/>
            <person name="Covert S."/>
            <person name="Cronk Q."/>
            <person name="Cunningham R."/>
            <person name="Davis J."/>
            <person name="Degroeve S."/>
            <person name="Dejardin A."/>
            <person name="Depamphilis C."/>
            <person name="Detter J."/>
            <person name="Dirks B."/>
            <person name="Dubchak I."/>
            <person name="Duplessis S."/>
            <person name="Ehlting J."/>
            <person name="Ellis B."/>
            <person name="Gendler K."/>
            <person name="Goodstein D."/>
            <person name="Gribskov M."/>
            <person name="Grimwood J."/>
            <person name="Groover A."/>
            <person name="Gunter L."/>
            <person name="Hamberger B."/>
            <person name="Heinze B."/>
            <person name="Helariutta Y."/>
            <person name="Henrissat B."/>
            <person name="Holligan D."/>
            <person name="Holt R."/>
            <person name="Huang W."/>
            <person name="Islam-Faridi N."/>
            <person name="Jones S."/>
            <person name="Jones-Rhoades M."/>
            <person name="Jorgensen R."/>
            <person name="Joshi C."/>
            <person name="Kangasjarvi J."/>
            <person name="Karlsson J."/>
            <person name="Kelleher C."/>
            <person name="Kirkpatrick R."/>
            <person name="Kirst M."/>
            <person name="Kohler A."/>
            <person name="Kalluri U."/>
            <person name="Larimer F."/>
            <person name="Leebens-Mack J."/>
            <person name="Leple J.C."/>
            <person name="Locascio P."/>
            <person name="Lou Y."/>
            <person name="Lucas S."/>
            <person name="Martin F."/>
            <person name="Montanini B."/>
            <person name="Napoli C."/>
            <person name="Nelson D.R."/>
            <person name="Nelson C."/>
            <person name="Nieminen K."/>
            <person name="Nilsson O."/>
            <person name="Pereda V."/>
            <person name="Peter G."/>
            <person name="Philippe R."/>
            <person name="Pilate G."/>
            <person name="Poliakov A."/>
            <person name="Razumovskaya J."/>
            <person name="Richardson P."/>
            <person name="Rinaldi C."/>
            <person name="Ritland K."/>
            <person name="Rouze P."/>
            <person name="Ryaboy D."/>
            <person name="Schmutz J."/>
            <person name="Schrader J."/>
            <person name="Segerman B."/>
            <person name="Shin H."/>
            <person name="Siddiqui A."/>
            <person name="Sterky F."/>
            <person name="Terry A."/>
            <person name="Tsai C.J."/>
            <person name="Uberbacher E."/>
            <person name="Unneberg P."/>
            <person name="Vahala J."/>
            <person name="Wall K."/>
            <person name="Wessler S."/>
            <person name="Yang G."/>
            <person name="Yin T."/>
            <person name="Douglas C."/>
            <person name="Marra M."/>
            <person name="Sandberg G."/>
            <person name="Van de Peer Y."/>
            <person name="Rokhsar D."/>
        </authorList>
    </citation>
    <scope>NUCLEOTIDE SEQUENCE [LARGE SCALE GENOMIC DNA]</scope>
    <source>
        <strain evidence="2">cv. Nisqually</strain>
    </source>
</reference>
<keyword evidence="2" id="KW-1185">Reference proteome</keyword>
<dbReference type="InParanoid" id="A0A3N7E9F7"/>
<evidence type="ECO:0000313" key="2">
    <source>
        <dbReference type="Proteomes" id="UP000006729"/>
    </source>
</evidence>